<proteinExistence type="inferred from homology"/>
<dbReference type="InterPro" id="IPR019489">
    <property type="entry name" value="Clp_ATPase_C"/>
</dbReference>
<dbReference type="CDD" id="cd00009">
    <property type="entry name" value="AAA"/>
    <property type="match status" value="1"/>
</dbReference>
<dbReference type="Gene3D" id="1.10.1780.10">
    <property type="entry name" value="Clp, N-terminal domain"/>
    <property type="match status" value="1"/>
</dbReference>
<evidence type="ECO:0000256" key="7">
    <source>
        <dbReference type="SAM" id="Coils"/>
    </source>
</evidence>
<dbReference type="CDD" id="cd19499">
    <property type="entry name" value="RecA-like_ClpB_Hsp104-like"/>
    <property type="match status" value="1"/>
</dbReference>
<evidence type="ECO:0000256" key="4">
    <source>
        <dbReference type="ARBA" id="ARBA00022840"/>
    </source>
</evidence>
<dbReference type="SUPFAM" id="SSF81923">
    <property type="entry name" value="Double Clp-N motif"/>
    <property type="match status" value="1"/>
</dbReference>
<dbReference type="PROSITE" id="PS51903">
    <property type="entry name" value="CLP_R"/>
    <property type="match status" value="1"/>
</dbReference>
<evidence type="ECO:0000256" key="8">
    <source>
        <dbReference type="SAM" id="MobiDB-lite"/>
    </source>
</evidence>
<comment type="caution">
    <text evidence="10">The sequence shown here is derived from an EMBL/GenBank/DDBJ whole genome shotgun (WGS) entry which is preliminary data.</text>
</comment>
<dbReference type="Gene3D" id="3.40.50.300">
    <property type="entry name" value="P-loop containing nucleotide triphosphate hydrolases"/>
    <property type="match status" value="3"/>
</dbReference>
<dbReference type="Pfam" id="PF10431">
    <property type="entry name" value="ClpB_D2-small"/>
    <property type="match status" value="1"/>
</dbReference>
<evidence type="ECO:0000313" key="11">
    <source>
        <dbReference type="Proteomes" id="UP001156940"/>
    </source>
</evidence>
<keyword evidence="4" id="KW-0067">ATP-binding</keyword>
<dbReference type="InterPro" id="IPR018368">
    <property type="entry name" value="ClpA/B_CS1"/>
</dbReference>
<keyword evidence="3" id="KW-0547">Nucleotide-binding</keyword>
<evidence type="ECO:0000256" key="1">
    <source>
        <dbReference type="ARBA" id="ARBA00008675"/>
    </source>
</evidence>
<dbReference type="Pfam" id="PF02861">
    <property type="entry name" value="Clp_N"/>
    <property type="match status" value="1"/>
</dbReference>
<dbReference type="SUPFAM" id="SSF52540">
    <property type="entry name" value="P-loop containing nucleoside triphosphate hydrolases"/>
    <property type="match status" value="2"/>
</dbReference>
<evidence type="ECO:0000259" key="9">
    <source>
        <dbReference type="PROSITE" id="PS51903"/>
    </source>
</evidence>
<dbReference type="InterPro" id="IPR041546">
    <property type="entry name" value="ClpA/ClpB_AAA_lid"/>
</dbReference>
<feature type="compositionally biased region" description="Low complexity" evidence="8">
    <location>
        <begin position="530"/>
        <end position="564"/>
    </location>
</feature>
<dbReference type="PANTHER" id="PTHR11638:SF184">
    <property type="entry name" value="ATPASE WITH CHAPERONE ACTIVITY"/>
    <property type="match status" value="1"/>
</dbReference>
<dbReference type="InterPro" id="IPR036628">
    <property type="entry name" value="Clp_N_dom_sf"/>
</dbReference>
<protein>
    <submittedName>
        <fullName evidence="10">Type VI secretion system ATPase TssH</fullName>
    </submittedName>
</protein>
<name>A0ABT6J827_9GAMM</name>
<dbReference type="Pfam" id="PF00004">
    <property type="entry name" value="AAA"/>
    <property type="match status" value="1"/>
</dbReference>
<dbReference type="InterPro" id="IPR003593">
    <property type="entry name" value="AAA+_ATPase"/>
</dbReference>
<evidence type="ECO:0000313" key="10">
    <source>
        <dbReference type="EMBL" id="MDH5822328.1"/>
    </source>
</evidence>
<dbReference type="InterPro" id="IPR004176">
    <property type="entry name" value="Clp_R_N"/>
</dbReference>
<dbReference type="SMART" id="SM01086">
    <property type="entry name" value="ClpB_D2-small"/>
    <property type="match status" value="1"/>
</dbReference>
<dbReference type="Gene3D" id="1.10.8.60">
    <property type="match status" value="1"/>
</dbReference>
<dbReference type="InterPro" id="IPR001270">
    <property type="entry name" value="ClpA/B"/>
</dbReference>
<organism evidence="10 11">
    <name type="scientific">Luteimonas endophytica</name>
    <dbReference type="NCBI Taxonomy" id="3042023"/>
    <lineage>
        <taxon>Bacteria</taxon>
        <taxon>Pseudomonadati</taxon>
        <taxon>Pseudomonadota</taxon>
        <taxon>Gammaproteobacteria</taxon>
        <taxon>Lysobacterales</taxon>
        <taxon>Lysobacteraceae</taxon>
        <taxon>Luteimonas</taxon>
    </lineage>
</organism>
<comment type="similarity">
    <text evidence="1">Belongs to the ClpA/ClpB family.</text>
</comment>
<keyword evidence="11" id="KW-1185">Reference proteome</keyword>
<keyword evidence="2 6" id="KW-0677">Repeat</keyword>
<dbReference type="Proteomes" id="UP001156940">
    <property type="component" value="Unassembled WGS sequence"/>
</dbReference>
<sequence>MSTNLKTLISKLDDTCRQAAERAANLCMAHGHYEVDLEHLFLALLEQPQSDFVLIARRSGVSVEALEKDLGEELGRFKAGNTRTPVFSQHLPALFEHAWLLASLDSGTTRIRSGHLLLALLTAPDLAQLAYRGSKQFARFKREELKHDFAKLTEGSQEGAQGVGIVDERGGGEGAGGEVPTGQGALSKTPALDQFTTNLTQRAREGHIDPVIGRDAEIRQLVDILMRRRQNNPILTGEAGVGKTAVVEGLARRIAEGDVPEVLQGVELHVLDMGLLQAGASVKGEFENRLKNVIDEVKKSPHPIILFIDEAHTMIGAGGSAGQNDAANLLKPALARGELRTIAATTWSEYKKYFEKDAALARRFQVVKVEEPTEPLAAAMLRGIVPLMEKHFGIRVLDEAITEAVRLSHRYISGRQLPDKAVGVLDTACAKVALGQSATPAIIEDTRRHLDRLQAEIAALDRETAGGAAHHDERLAELRAQQAQARTVLADNEARLAQETALAQKIQALRAELEQGGVDSDPASAGPGKAPVEGAEANAAAASPAPESGASGKRASAATATKAAKSAKGKGGKAAGADGTDKPPGAGRHAELQRLQAELRALQGETPMVPLQVDGTVVAEIVSAWTGIPLGRMVKDEIRTVRNLGAMLAERVIGQDHALDAIAQRVRTATAKLEDPNKPRGVFMFVGPSGVGKTETALALADILYGGERKLITINMSEYQEAHSVSGLKGSPPGYVGYGEGGVLTEAVRRNPYSVVLLDEVEKAHPDVLEMFFQVFDKGMMDDAEGREIDFRNTLIILTSNVGSPQIMQSCLNKPAGEIPAADALAEALRPILMKHFKPAFLGRLKVVPYYPISDEVLARIIELKLGRIRDRVAANHKAAFQWDDKLVDAVLARCTEVDSGARNVDHILNGTLLPEIAETVLASMAEGGKIAQIKVAAGKNGAFKYKVA</sequence>
<feature type="domain" description="Clp R" evidence="9">
    <location>
        <begin position="9"/>
        <end position="155"/>
    </location>
</feature>
<dbReference type="PRINTS" id="PR00300">
    <property type="entry name" value="CLPPROTEASEA"/>
</dbReference>
<gene>
    <name evidence="10" type="primary">tssH</name>
    <name evidence="10" type="ORF">QFW77_04895</name>
</gene>
<evidence type="ECO:0000256" key="3">
    <source>
        <dbReference type="ARBA" id="ARBA00022741"/>
    </source>
</evidence>
<dbReference type="EMBL" id="JARXRM010000020">
    <property type="protein sequence ID" value="MDH5822328.1"/>
    <property type="molecule type" value="Genomic_DNA"/>
</dbReference>
<evidence type="ECO:0000256" key="2">
    <source>
        <dbReference type="ARBA" id="ARBA00022737"/>
    </source>
</evidence>
<reference evidence="10 11" key="1">
    <citation type="submission" date="2023-04" db="EMBL/GenBank/DDBJ databases">
        <title>Luteimonas endophyticus RD2P54.</title>
        <authorList>
            <person name="Sun J.-Q."/>
        </authorList>
    </citation>
    <scope>NUCLEOTIDE SEQUENCE [LARGE SCALE GENOMIC DNA]</scope>
    <source>
        <strain evidence="10 11">RD2P54</strain>
    </source>
</reference>
<feature type="coiled-coil region" evidence="7">
    <location>
        <begin position="443"/>
        <end position="495"/>
    </location>
</feature>
<dbReference type="RefSeq" id="WP_280573226.1">
    <property type="nucleotide sequence ID" value="NZ_JARXRM010000020.1"/>
</dbReference>
<dbReference type="InterPro" id="IPR017729">
    <property type="entry name" value="ATPase_T6SS_ClpV1"/>
</dbReference>
<dbReference type="NCBIfam" id="TIGR03345">
    <property type="entry name" value="VI_ClpV1"/>
    <property type="match status" value="1"/>
</dbReference>
<feature type="region of interest" description="Disordered" evidence="8">
    <location>
        <begin position="517"/>
        <end position="587"/>
    </location>
</feature>
<dbReference type="Pfam" id="PF17871">
    <property type="entry name" value="AAA_lid_9"/>
    <property type="match status" value="1"/>
</dbReference>
<dbReference type="InterPro" id="IPR003959">
    <property type="entry name" value="ATPase_AAA_core"/>
</dbReference>
<evidence type="ECO:0000256" key="6">
    <source>
        <dbReference type="PROSITE-ProRule" id="PRU01251"/>
    </source>
</evidence>
<accession>A0ABT6J827</accession>
<evidence type="ECO:0000256" key="5">
    <source>
        <dbReference type="ARBA" id="ARBA00023186"/>
    </source>
</evidence>
<dbReference type="Pfam" id="PF07724">
    <property type="entry name" value="AAA_2"/>
    <property type="match status" value="1"/>
</dbReference>
<keyword evidence="5" id="KW-0143">Chaperone</keyword>
<dbReference type="InterPro" id="IPR050130">
    <property type="entry name" value="ClpA_ClpB"/>
</dbReference>
<keyword evidence="7" id="KW-0175">Coiled coil</keyword>
<dbReference type="InterPro" id="IPR027417">
    <property type="entry name" value="P-loop_NTPase"/>
</dbReference>
<dbReference type="PANTHER" id="PTHR11638">
    <property type="entry name" value="ATP-DEPENDENT CLP PROTEASE"/>
    <property type="match status" value="1"/>
</dbReference>
<dbReference type="SMART" id="SM00382">
    <property type="entry name" value="AAA"/>
    <property type="match status" value="2"/>
</dbReference>
<dbReference type="PROSITE" id="PS00870">
    <property type="entry name" value="CLPAB_1"/>
    <property type="match status" value="1"/>
</dbReference>